<comment type="caution">
    <text evidence="1">The sequence shown here is derived from an EMBL/GenBank/DDBJ whole genome shotgun (WGS) entry which is preliminary data.</text>
</comment>
<reference evidence="1" key="1">
    <citation type="submission" date="2019-11" db="EMBL/GenBank/DDBJ databases">
        <authorList>
            <person name="Liu Y."/>
            <person name="Hou J."/>
            <person name="Li T.-Q."/>
            <person name="Guan C.-H."/>
            <person name="Wu X."/>
            <person name="Wu H.-Z."/>
            <person name="Ling F."/>
            <person name="Zhang R."/>
            <person name="Shi X.-G."/>
            <person name="Ren J.-P."/>
            <person name="Chen E.-F."/>
            <person name="Sun J.-M."/>
        </authorList>
    </citation>
    <scope>NUCLEOTIDE SEQUENCE</scope>
    <source>
        <strain evidence="1">Adult_tree_wgs_1</strain>
        <tissue evidence="1">Leaves</tissue>
    </source>
</reference>
<accession>A0A834LCS7</accession>
<protein>
    <submittedName>
        <fullName evidence="1">Uncharacterized protein</fullName>
    </submittedName>
</protein>
<proteinExistence type="predicted"/>
<evidence type="ECO:0000313" key="1">
    <source>
        <dbReference type="EMBL" id="KAF7129361.1"/>
    </source>
</evidence>
<gene>
    <name evidence="1" type="ORF">RHSIM_Rhsim10G0205700</name>
</gene>
<organism evidence="1 2">
    <name type="scientific">Rhododendron simsii</name>
    <name type="common">Sims's rhododendron</name>
    <dbReference type="NCBI Taxonomy" id="118357"/>
    <lineage>
        <taxon>Eukaryota</taxon>
        <taxon>Viridiplantae</taxon>
        <taxon>Streptophyta</taxon>
        <taxon>Embryophyta</taxon>
        <taxon>Tracheophyta</taxon>
        <taxon>Spermatophyta</taxon>
        <taxon>Magnoliopsida</taxon>
        <taxon>eudicotyledons</taxon>
        <taxon>Gunneridae</taxon>
        <taxon>Pentapetalae</taxon>
        <taxon>asterids</taxon>
        <taxon>Ericales</taxon>
        <taxon>Ericaceae</taxon>
        <taxon>Ericoideae</taxon>
        <taxon>Rhodoreae</taxon>
        <taxon>Rhododendron</taxon>
    </lineage>
</organism>
<dbReference type="AlphaFoldDB" id="A0A834LCS7"/>
<name>A0A834LCS7_RHOSS</name>
<sequence length="149" mass="16304">MLTERGRQKRKKASIASCVRGRHIRGGNLGRKESLILESIPRSPRDDLTGAKMELPRRFRQRRAIVVHVTHEAAAAAALDLDPLPLDPPVIEGFEEGHDLVLFLEVEFGGVDDGEGEGAFVAGLEVEVRWVEVVGVEVEVVSAFDAVVD</sequence>
<keyword evidence="2" id="KW-1185">Reference proteome</keyword>
<dbReference type="EMBL" id="WJXA01000010">
    <property type="protein sequence ID" value="KAF7129361.1"/>
    <property type="molecule type" value="Genomic_DNA"/>
</dbReference>
<dbReference type="Proteomes" id="UP000626092">
    <property type="component" value="Unassembled WGS sequence"/>
</dbReference>
<evidence type="ECO:0000313" key="2">
    <source>
        <dbReference type="Proteomes" id="UP000626092"/>
    </source>
</evidence>